<dbReference type="EMBL" id="JAYMYQ010000001">
    <property type="protein sequence ID" value="KAK7359703.1"/>
    <property type="molecule type" value="Genomic_DNA"/>
</dbReference>
<keyword evidence="2" id="KW-1185">Reference proteome</keyword>
<sequence length="104" mass="11569">MDLSLLLPLILEKGNERGVTKGLGSDEVEVLVDRGFQTKVVRLGGDDDMVAVLSPPHKWVQNIKWLGLGKDECERLLLYPHSSIEIRRQLNFAAPPSPPSIILK</sequence>
<organism evidence="1 2">
    <name type="scientific">Canavalia gladiata</name>
    <name type="common">Sword bean</name>
    <name type="synonym">Dolichos gladiatus</name>
    <dbReference type="NCBI Taxonomy" id="3824"/>
    <lineage>
        <taxon>Eukaryota</taxon>
        <taxon>Viridiplantae</taxon>
        <taxon>Streptophyta</taxon>
        <taxon>Embryophyta</taxon>
        <taxon>Tracheophyta</taxon>
        <taxon>Spermatophyta</taxon>
        <taxon>Magnoliopsida</taxon>
        <taxon>eudicotyledons</taxon>
        <taxon>Gunneridae</taxon>
        <taxon>Pentapetalae</taxon>
        <taxon>rosids</taxon>
        <taxon>fabids</taxon>
        <taxon>Fabales</taxon>
        <taxon>Fabaceae</taxon>
        <taxon>Papilionoideae</taxon>
        <taxon>50 kb inversion clade</taxon>
        <taxon>NPAAA clade</taxon>
        <taxon>indigoferoid/millettioid clade</taxon>
        <taxon>Phaseoleae</taxon>
        <taxon>Canavalia</taxon>
    </lineage>
</organism>
<comment type="caution">
    <text evidence="1">The sequence shown here is derived from an EMBL/GenBank/DDBJ whole genome shotgun (WGS) entry which is preliminary data.</text>
</comment>
<protein>
    <submittedName>
        <fullName evidence="1">Uncharacterized protein</fullName>
    </submittedName>
</protein>
<name>A0AAN9RAH1_CANGL</name>
<evidence type="ECO:0000313" key="1">
    <source>
        <dbReference type="EMBL" id="KAK7359703.1"/>
    </source>
</evidence>
<proteinExistence type="predicted"/>
<reference evidence="1 2" key="1">
    <citation type="submission" date="2024-01" db="EMBL/GenBank/DDBJ databases">
        <title>The genomes of 5 underutilized Papilionoideae crops provide insights into root nodulation and disease resistanc.</title>
        <authorList>
            <person name="Jiang F."/>
        </authorList>
    </citation>
    <scope>NUCLEOTIDE SEQUENCE [LARGE SCALE GENOMIC DNA]</scope>
    <source>
        <strain evidence="1">LVBAO_FW01</strain>
        <tissue evidence="1">Leaves</tissue>
    </source>
</reference>
<evidence type="ECO:0000313" key="2">
    <source>
        <dbReference type="Proteomes" id="UP001367508"/>
    </source>
</evidence>
<dbReference type="Proteomes" id="UP001367508">
    <property type="component" value="Unassembled WGS sequence"/>
</dbReference>
<gene>
    <name evidence="1" type="ORF">VNO77_01666</name>
</gene>
<accession>A0AAN9RAH1</accession>
<dbReference type="AlphaFoldDB" id="A0AAN9RAH1"/>